<dbReference type="Pfam" id="PF01029">
    <property type="entry name" value="NusB"/>
    <property type="match status" value="1"/>
</dbReference>
<feature type="binding site" evidence="14">
    <location>
        <position position="292"/>
    </location>
    <ligand>
        <name>S-adenosyl-L-methionine</name>
        <dbReference type="ChEBI" id="CHEBI:59789"/>
    </ligand>
</feature>
<dbReference type="InterPro" id="IPR029063">
    <property type="entry name" value="SAM-dependent_MTases_sf"/>
</dbReference>
<dbReference type="Gene3D" id="1.10.287.730">
    <property type="entry name" value="Helix hairpin bin"/>
    <property type="match status" value="1"/>
</dbReference>
<dbReference type="SUPFAM" id="SSF48013">
    <property type="entry name" value="NusB-like"/>
    <property type="match status" value="1"/>
</dbReference>
<feature type="active site" description="Nucleophile" evidence="14">
    <location>
        <position position="364"/>
    </location>
</feature>
<dbReference type="GO" id="GO:0005737">
    <property type="term" value="C:cytoplasm"/>
    <property type="evidence" value="ECO:0007669"/>
    <property type="project" value="UniProtKB-SubCell"/>
</dbReference>
<dbReference type="RefSeq" id="WP_048707192.1">
    <property type="nucleotide sequence ID" value="NZ_CP014646.1"/>
</dbReference>
<comment type="similarity">
    <text evidence="3 14">Belongs to the class I-like SAM-binding methyltransferase superfamily. RsmB/NOP family.</text>
</comment>
<dbReference type="SUPFAM" id="SSF53335">
    <property type="entry name" value="S-adenosyl-L-methionine-dependent methyltransferases"/>
    <property type="match status" value="1"/>
</dbReference>
<dbReference type="InterPro" id="IPR054728">
    <property type="entry name" value="RsmB-like_ferredoxin"/>
</dbReference>
<dbReference type="InterPro" id="IPR023267">
    <property type="entry name" value="RCMT"/>
</dbReference>
<evidence type="ECO:0000256" key="1">
    <source>
        <dbReference type="ARBA" id="ARBA00002724"/>
    </source>
</evidence>
<comment type="function">
    <text evidence="1">Specifically methylates the cytosine at position 967 (m5C967) of 16S rRNA.</text>
</comment>
<dbReference type="PRINTS" id="PR02008">
    <property type="entry name" value="RCMTFAMILY"/>
</dbReference>
<protein>
    <recommendedName>
        <fullName evidence="4">16S rRNA (cytosine(967)-C(5))-methyltransferase</fullName>
        <ecNumber evidence="4">2.1.1.176</ecNumber>
    </recommendedName>
    <alternativeName>
        <fullName evidence="11">16S rRNA m5C967 methyltransferase</fullName>
    </alternativeName>
    <alternativeName>
        <fullName evidence="12">rRNA (cytosine-C(5)-)-methyltransferase RsmB</fullName>
    </alternativeName>
</protein>
<dbReference type="GO" id="GO:0006355">
    <property type="term" value="P:regulation of DNA-templated transcription"/>
    <property type="evidence" value="ECO:0007669"/>
    <property type="project" value="InterPro"/>
</dbReference>
<dbReference type="PROSITE" id="PS01153">
    <property type="entry name" value="NOL1_NOP2_SUN"/>
    <property type="match status" value="1"/>
</dbReference>
<dbReference type="PANTHER" id="PTHR22807">
    <property type="entry name" value="NOP2 YEAST -RELATED NOL1/NOP2/FMU SUN DOMAIN-CONTAINING"/>
    <property type="match status" value="1"/>
</dbReference>
<evidence type="ECO:0000256" key="11">
    <source>
        <dbReference type="ARBA" id="ARBA00030399"/>
    </source>
</evidence>
<keyword evidence="9 14" id="KW-0949">S-adenosyl-L-methionine</keyword>
<gene>
    <name evidence="16" type="ORF">AC731_014785</name>
</gene>
<organism evidence="16 17">
    <name type="scientific">Thauera humireducens</name>
    <dbReference type="NCBI Taxonomy" id="1134435"/>
    <lineage>
        <taxon>Bacteria</taxon>
        <taxon>Pseudomonadati</taxon>
        <taxon>Pseudomonadota</taxon>
        <taxon>Betaproteobacteria</taxon>
        <taxon>Rhodocyclales</taxon>
        <taxon>Zoogloeaceae</taxon>
        <taxon>Thauera</taxon>
    </lineage>
</organism>
<dbReference type="Gene3D" id="3.30.70.1170">
    <property type="entry name" value="Sun protein, domain 3"/>
    <property type="match status" value="1"/>
</dbReference>
<feature type="binding site" evidence="14">
    <location>
        <begin position="244"/>
        <end position="250"/>
    </location>
    <ligand>
        <name>S-adenosyl-L-methionine</name>
        <dbReference type="ChEBI" id="CHEBI:59789"/>
    </ligand>
</feature>
<keyword evidence="6" id="KW-0698">rRNA processing</keyword>
<dbReference type="STRING" id="1134435.AC731_014785"/>
<evidence type="ECO:0000313" key="17">
    <source>
        <dbReference type="Proteomes" id="UP000036902"/>
    </source>
</evidence>
<evidence type="ECO:0000256" key="5">
    <source>
        <dbReference type="ARBA" id="ARBA00022490"/>
    </source>
</evidence>
<evidence type="ECO:0000256" key="2">
    <source>
        <dbReference type="ARBA" id="ARBA00004496"/>
    </source>
</evidence>
<dbReference type="Gene3D" id="1.10.940.10">
    <property type="entry name" value="NusB-like"/>
    <property type="match status" value="1"/>
</dbReference>
<evidence type="ECO:0000256" key="9">
    <source>
        <dbReference type="ARBA" id="ARBA00022691"/>
    </source>
</evidence>
<dbReference type="AlphaFoldDB" id="A0A127K839"/>
<accession>A0A127K839</accession>
<dbReference type="PANTHER" id="PTHR22807:SF61">
    <property type="entry name" value="NOL1_NOP2_SUN FAMILY PROTEIN _ ANTITERMINATION NUSB DOMAIN-CONTAINING PROTEIN"/>
    <property type="match status" value="1"/>
</dbReference>
<dbReference type="NCBIfam" id="NF008149">
    <property type="entry name" value="PRK10901.1"/>
    <property type="match status" value="1"/>
</dbReference>
<dbReference type="KEGG" id="thu:AC731_014785"/>
<dbReference type="EMBL" id="CP014646">
    <property type="protein sequence ID" value="AMO38092.1"/>
    <property type="molecule type" value="Genomic_DNA"/>
</dbReference>
<keyword evidence="5" id="KW-0963">Cytoplasm</keyword>
<dbReference type="FunFam" id="3.40.50.150:FF:000022">
    <property type="entry name" value="Ribosomal RNA small subunit methyltransferase B"/>
    <property type="match status" value="1"/>
</dbReference>
<keyword evidence="8 14" id="KW-0808">Transferase</keyword>
<dbReference type="NCBIfam" id="TIGR00563">
    <property type="entry name" value="rsmB"/>
    <property type="match status" value="1"/>
</dbReference>
<dbReference type="InterPro" id="IPR049560">
    <property type="entry name" value="MeTrfase_RsmB-F_NOP2_cat"/>
</dbReference>
<name>A0A127K839_9RHOO</name>
<feature type="binding site" evidence="14">
    <location>
        <position position="266"/>
    </location>
    <ligand>
        <name>S-adenosyl-L-methionine</name>
        <dbReference type="ChEBI" id="CHEBI:59789"/>
    </ligand>
</feature>
<dbReference type="PROSITE" id="PS51686">
    <property type="entry name" value="SAM_MT_RSMB_NOP"/>
    <property type="match status" value="1"/>
</dbReference>
<reference evidence="17" key="1">
    <citation type="submission" date="2016-03" db="EMBL/GenBank/DDBJ databases">
        <authorList>
            <person name="Ma C."/>
            <person name="Zhou S."/>
            <person name="Yang G."/>
        </authorList>
    </citation>
    <scope>NUCLEOTIDE SEQUENCE [LARGE SCALE GENOMIC DNA]</scope>
    <source>
        <strain evidence="17">SgZ-1</strain>
    </source>
</reference>
<keyword evidence="17" id="KW-1185">Reference proteome</keyword>
<dbReference type="InterPro" id="IPR004573">
    <property type="entry name" value="rRNA_ssu_MeTfrase_B"/>
</dbReference>
<evidence type="ECO:0000256" key="7">
    <source>
        <dbReference type="ARBA" id="ARBA00022603"/>
    </source>
</evidence>
<dbReference type="EC" id="2.1.1.176" evidence="4"/>
<dbReference type="InterPro" id="IPR018314">
    <property type="entry name" value="RsmB/NOL1/NOP2-like_CS"/>
</dbReference>
<dbReference type="InterPro" id="IPR035926">
    <property type="entry name" value="NusB-like_sf"/>
</dbReference>
<dbReference type="GO" id="GO:0008649">
    <property type="term" value="F:rRNA methyltransferase activity"/>
    <property type="evidence" value="ECO:0007669"/>
    <property type="project" value="InterPro"/>
</dbReference>
<comment type="catalytic activity">
    <reaction evidence="13">
        <text>cytidine(967) in 16S rRNA + S-adenosyl-L-methionine = 5-methylcytidine(967) in 16S rRNA + S-adenosyl-L-homocysteine + H(+)</text>
        <dbReference type="Rhea" id="RHEA:42748"/>
        <dbReference type="Rhea" id="RHEA-COMP:10219"/>
        <dbReference type="Rhea" id="RHEA-COMP:10220"/>
        <dbReference type="ChEBI" id="CHEBI:15378"/>
        <dbReference type="ChEBI" id="CHEBI:57856"/>
        <dbReference type="ChEBI" id="CHEBI:59789"/>
        <dbReference type="ChEBI" id="CHEBI:74483"/>
        <dbReference type="ChEBI" id="CHEBI:82748"/>
        <dbReference type="EC" id="2.1.1.176"/>
    </reaction>
</comment>
<dbReference type="InterPro" id="IPR001678">
    <property type="entry name" value="MeTrfase_RsmB-F_NOP2_dom"/>
</dbReference>
<proteinExistence type="inferred from homology"/>
<dbReference type="Gene3D" id="3.40.50.150">
    <property type="entry name" value="Vaccinia Virus protein VP39"/>
    <property type="match status" value="1"/>
</dbReference>
<feature type="binding site" evidence="14">
    <location>
        <position position="311"/>
    </location>
    <ligand>
        <name>S-adenosyl-L-methionine</name>
        <dbReference type="ChEBI" id="CHEBI:59789"/>
    </ligand>
</feature>
<sequence>MLRAAELVAGVIEGGNLTDAFERMLEAHRDWPESTRGAVRDLAWTTLRDFGRGDAVLDRLLHSPPPTLVQALLLVAVQRLSQRPAQAHTAVDQAVQAVATAMPGLKGMVNGVLRNALRQQSEWAGWIGASRVSAHAYPAWWIERIRASLPEQWEAVLAVGNQRPPMALRVNLRRCTLEAARAELAAAGIEAKRLGDATLLLAQPVAVARLPGYAEGRVSVQDAGAQQAARLLAPRDGERVLDACAAPGGKTAHLLESADVELLALELEPQRAQRIGANLERLGLRAEIRVADCCDLRSWWDGRPFDRILADVPCSASGVVRRHPDIKWLRRDEDIAGFAKQQRRIVDALWQTLAPGGTMLYVTCSVFEQENAAQIARFLDRHADAECVPIHAASDCQLLPDAEHDGFYFARLRKQA</sequence>
<evidence type="ECO:0000256" key="6">
    <source>
        <dbReference type="ARBA" id="ARBA00022552"/>
    </source>
</evidence>
<evidence type="ECO:0000313" key="16">
    <source>
        <dbReference type="EMBL" id="AMO38092.1"/>
    </source>
</evidence>
<evidence type="ECO:0000256" key="8">
    <source>
        <dbReference type="ARBA" id="ARBA00022679"/>
    </source>
</evidence>
<evidence type="ECO:0000256" key="13">
    <source>
        <dbReference type="ARBA" id="ARBA00047283"/>
    </source>
</evidence>
<feature type="domain" description="SAM-dependent MTase RsmB/NOP-type" evidence="15">
    <location>
        <begin position="156"/>
        <end position="415"/>
    </location>
</feature>
<keyword evidence="7 14" id="KW-0489">Methyltransferase</keyword>
<dbReference type="GO" id="GO:0003723">
    <property type="term" value="F:RNA binding"/>
    <property type="evidence" value="ECO:0007669"/>
    <property type="project" value="UniProtKB-UniRule"/>
</dbReference>
<dbReference type="Proteomes" id="UP000036902">
    <property type="component" value="Chromosome"/>
</dbReference>
<evidence type="ECO:0000256" key="4">
    <source>
        <dbReference type="ARBA" id="ARBA00012140"/>
    </source>
</evidence>
<comment type="subcellular location">
    <subcellularLocation>
        <location evidence="2">Cytoplasm</location>
    </subcellularLocation>
</comment>
<dbReference type="Pfam" id="PF01189">
    <property type="entry name" value="Methyltr_RsmB-F"/>
    <property type="match status" value="1"/>
</dbReference>
<evidence type="ECO:0000259" key="15">
    <source>
        <dbReference type="PROSITE" id="PS51686"/>
    </source>
</evidence>
<evidence type="ECO:0000256" key="14">
    <source>
        <dbReference type="PROSITE-ProRule" id="PRU01023"/>
    </source>
</evidence>
<dbReference type="CDD" id="cd02440">
    <property type="entry name" value="AdoMet_MTases"/>
    <property type="match status" value="1"/>
</dbReference>
<dbReference type="InterPro" id="IPR006027">
    <property type="entry name" value="NusB_RsmB_TIM44"/>
</dbReference>
<keyword evidence="10 14" id="KW-0694">RNA-binding</keyword>
<evidence type="ECO:0000256" key="3">
    <source>
        <dbReference type="ARBA" id="ARBA00007494"/>
    </source>
</evidence>
<dbReference type="Pfam" id="PF22458">
    <property type="entry name" value="RsmF-B_ferredox"/>
    <property type="match status" value="1"/>
</dbReference>
<evidence type="ECO:0000256" key="12">
    <source>
        <dbReference type="ARBA" id="ARBA00031088"/>
    </source>
</evidence>
<evidence type="ECO:0000256" key="10">
    <source>
        <dbReference type="ARBA" id="ARBA00022884"/>
    </source>
</evidence>